<reference evidence="4" key="2">
    <citation type="submission" date="2021-01" db="EMBL/GenBank/DDBJ databases">
        <authorList>
            <person name="Schikora-Tamarit M.A."/>
        </authorList>
    </citation>
    <scope>NUCLEOTIDE SEQUENCE</scope>
    <source>
        <strain evidence="4">CBS6341</strain>
    </source>
</reference>
<dbReference type="Proteomes" id="UP000769528">
    <property type="component" value="Unassembled WGS sequence"/>
</dbReference>
<name>A0A9P8PJN3_9ASCO</name>
<protein>
    <recommendedName>
        <fullName evidence="3">J domain-containing protein</fullName>
    </recommendedName>
</protein>
<feature type="domain" description="J" evidence="3">
    <location>
        <begin position="6"/>
        <end position="73"/>
    </location>
</feature>
<dbReference type="InterPro" id="IPR026894">
    <property type="entry name" value="DnaJ_X"/>
</dbReference>
<dbReference type="Gene3D" id="1.10.287.110">
    <property type="entry name" value="DnaJ domain"/>
    <property type="match status" value="1"/>
</dbReference>
<dbReference type="PANTHER" id="PTHR45006:SF1">
    <property type="entry name" value="DNAJ-LIKE PROTEIN 1"/>
    <property type="match status" value="1"/>
</dbReference>
<reference evidence="4" key="1">
    <citation type="journal article" date="2021" name="Open Biol.">
        <title>Shared evolutionary footprints suggest mitochondrial oxidative damage underlies multiple complex I losses in fungi.</title>
        <authorList>
            <person name="Schikora-Tamarit M.A."/>
            <person name="Marcet-Houben M."/>
            <person name="Nosek J."/>
            <person name="Gabaldon T."/>
        </authorList>
    </citation>
    <scope>NUCLEOTIDE SEQUENCE</scope>
    <source>
        <strain evidence="4">CBS6341</strain>
    </source>
</reference>
<dbReference type="InterPro" id="IPR001623">
    <property type="entry name" value="DnaJ_domain"/>
</dbReference>
<feature type="region of interest" description="Disordered" evidence="2">
    <location>
        <begin position="132"/>
        <end position="197"/>
    </location>
</feature>
<dbReference type="InterPro" id="IPR036869">
    <property type="entry name" value="J_dom_sf"/>
</dbReference>
<comment type="caution">
    <text evidence="4">The sequence shown here is derived from an EMBL/GenBank/DDBJ whole genome shotgun (WGS) entry which is preliminary data.</text>
</comment>
<dbReference type="EMBL" id="JAEUBF010001131">
    <property type="protein sequence ID" value="KAH3672522.1"/>
    <property type="molecule type" value="Genomic_DNA"/>
</dbReference>
<dbReference type="SMART" id="SM00271">
    <property type="entry name" value="DnaJ"/>
    <property type="match status" value="1"/>
</dbReference>
<dbReference type="GO" id="GO:0005829">
    <property type="term" value="C:cytosol"/>
    <property type="evidence" value="ECO:0007669"/>
    <property type="project" value="TreeGrafter"/>
</dbReference>
<feature type="compositionally biased region" description="Basic and acidic residues" evidence="2">
    <location>
        <begin position="178"/>
        <end position="197"/>
    </location>
</feature>
<dbReference type="OrthoDB" id="552049at2759"/>
<dbReference type="InterPro" id="IPR018253">
    <property type="entry name" value="DnaJ_domain_CS"/>
</dbReference>
<dbReference type="Pfam" id="PF00226">
    <property type="entry name" value="DnaJ"/>
    <property type="match status" value="1"/>
</dbReference>
<evidence type="ECO:0000313" key="5">
    <source>
        <dbReference type="Proteomes" id="UP000769528"/>
    </source>
</evidence>
<dbReference type="PROSITE" id="PS50076">
    <property type="entry name" value="DNAJ_2"/>
    <property type="match status" value="1"/>
</dbReference>
<keyword evidence="1" id="KW-0143">Chaperone</keyword>
<dbReference type="AlphaFoldDB" id="A0A9P8PJN3"/>
<dbReference type="FunFam" id="1.10.287.110:FF:000028">
    <property type="entry name" value="DnaJ domain protein"/>
    <property type="match status" value="1"/>
</dbReference>
<proteinExistence type="predicted"/>
<dbReference type="Pfam" id="PF14308">
    <property type="entry name" value="DnaJ-X"/>
    <property type="match status" value="1"/>
</dbReference>
<dbReference type="PANTHER" id="PTHR45006">
    <property type="entry name" value="DNAJ-LIKE PROTEIN 1"/>
    <property type="match status" value="1"/>
</dbReference>
<dbReference type="PRINTS" id="PR00625">
    <property type="entry name" value="JDOMAIN"/>
</dbReference>
<evidence type="ECO:0000313" key="4">
    <source>
        <dbReference type="EMBL" id="KAH3672522.1"/>
    </source>
</evidence>
<evidence type="ECO:0000259" key="3">
    <source>
        <dbReference type="PROSITE" id="PS50076"/>
    </source>
</evidence>
<dbReference type="SUPFAM" id="SSF46565">
    <property type="entry name" value="Chaperone J-domain"/>
    <property type="match status" value="1"/>
</dbReference>
<dbReference type="GO" id="GO:0016558">
    <property type="term" value="P:protein import into peroxisome matrix"/>
    <property type="evidence" value="ECO:0007669"/>
    <property type="project" value="TreeGrafter"/>
</dbReference>
<organism evidence="4 5">
    <name type="scientific">Wickerhamomyces mucosus</name>
    <dbReference type="NCBI Taxonomy" id="1378264"/>
    <lineage>
        <taxon>Eukaryota</taxon>
        <taxon>Fungi</taxon>
        <taxon>Dikarya</taxon>
        <taxon>Ascomycota</taxon>
        <taxon>Saccharomycotina</taxon>
        <taxon>Saccharomycetes</taxon>
        <taxon>Phaffomycetales</taxon>
        <taxon>Wickerhamomycetaceae</taxon>
        <taxon>Wickerhamomyces</taxon>
    </lineage>
</organism>
<gene>
    <name evidence="4" type="ORF">WICMUC_004207</name>
</gene>
<sequence length="421" mass="47806">MVKETEYYDILEIEVTATSAEIKKAYRKAALKYHPDKQKNPDDPEAIRKFQDIGEAYQVLSDPQLRDKYDRFGKQESVPEAGFEDPSEFFANIFGGEAFHDWIGELSMLKDLTQTADILGQDEDTELAEKLNETDLNSSHGSTGETKPTTTDISHHSGNTTDVASDSYKTKKKPSSKVSKEQREGLQKLHLEQKEEKRKRVDELTQKLNKRIEDFIHSATDKDALFRYNSGLSKEIDDLKMESFGLELLHTIGKIYVTKAKNFQHSQKTLGFSKIFSNVKQKGSTAKGVWNILSSALDAQSSMEQMSKAQENGEEWDEYKKAEFERTMTGKMLATAWVSSKFEIQGILRSVCDKILDDKSIPSKDRALKAQALLLIGNQFLAAQRSPDEAEEVRLFEELMYEAKDKKSKKKSKHLSGEETV</sequence>
<dbReference type="PROSITE" id="PS00636">
    <property type="entry name" value="DNAJ_1"/>
    <property type="match status" value="1"/>
</dbReference>
<evidence type="ECO:0000256" key="2">
    <source>
        <dbReference type="SAM" id="MobiDB-lite"/>
    </source>
</evidence>
<evidence type="ECO:0000256" key="1">
    <source>
        <dbReference type="ARBA" id="ARBA00023186"/>
    </source>
</evidence>
<accession>A0A9P8PJN3</accession>
<dbReference type="InterPro" id="IPR052814">
    <property type="entry name" value="Peroxisomal_DnaJ"/>
</dbReference>
<dbReference type="CDD" id="cd06257">
    <property type="entry name" value="DnaJ"/>
    <property type="match status" value="1"/>
</dbReference>
<feature type="compositionally biased region" description="Polar residues" evidence="2">
    <location>
        <begin position="134"/>
        <end position="164"/>
    </location>
</feature>
<keyword evidence="5" id="KW-1185">Reference proteome</keyword>